<dbReference type="SUPFAM" id="SSF57889">
    <property type="entry name" value="Cysteine-rich domain"/>
    <property type="match status" value="1"/>
</dbReference>
<feature type="domain" description="DC1" evidence="2">
    <location>
        <begin position="8"/>
        <end position="58"/>
    </location>
</feature>
<keyword evidence="1" id="KW-0677">Repeat</keyword>
<evidence type="ECO:0000313" key="3">
    <source>
        <dbReference type="EMBL" id="MBX61726.1"/>
    </source>
</evidence>
<name>A0A2P2Q413_RHIMU</name>
<dbReference type="Pfam" id="PF03107">
    <property type="entry name" value="C1_2"/>
    <property type="match status" value="1"/>
</dbReference>
<dbReference type="InterPro" id="IPR046349">
    <property type="entry name" value="C1-like_sf"/>
</dbReference>
<proteinExistence type="predicted"/>
<protein>
    <recommendedName>
        <fullName evidence="2">DC1 domain-containing protein</fullName>
    </recommendedName>
</protein>
<organism evidence="3">
    <name type="scientific">Rhizophora mucronata</name>
    <name type="common">Asiatic mangrove</name>
    <dbReference type="NCBI Taxonomy" id="61149"/>
    <lineage>
        <taxon>Eukaryota</taxon>
        <taxon>Viridiplantae</taxon>
        <taxon>Streptophyta</taxon>
        <taxon>Embryophyta</taxon>
        <taxon>Tracheophyta</taxon>
        <taxon>Spermatophyta</taxon>
        <taxon>Magnoliopsida</taxon>
        <taxon>eudicotyledons</taxon>
        <taxon>Gunneridae</taxon>
        <taxon>Pentapetalae</taxon>
        <taxon>rosids</taxon>
        <taxon>fabids</taxon>
        <taxon>Malpighiales</taxon>
        <taxon>Rhizophoraceae</taxon>
        <taxon>Rhizophora</taxon>
    </lineage>
</organism>
<dbReference type="AlphaFoldDB" id="A0A2P2Q413"/>
<reference evidence="3" key="1">
    <citation type="submission" date="2018-02" db="EMBL/GenBank/DDBJ databases">
        <title>Rhizophora mucronata_Transcriptome.</title>
        <authorList>
            <person name="Meera S.P."/>
            <person name="Sreeshan A."/>
            <person name="Augustine A."/>
        </authorList>
    </citation>
    <scope>NUCLEOTIDE SEQUENCE</scope>
    <source>
        <tissue evidence="3">Leaf</tissue>
    </source>
</reference>
<sequence>MPLLVSHPSHHHQLNLVFSLPCHYINGTFRCNICHESGSKQWLYRCNLCGFDAHLGCATHATHHHQQPNAVGGFGVGVGRPNGQRPQNGRMYMNQLLGHLVSGTAGGITQGLLQGLLGGGSGSDGGTSDGTGGGYWG</sequence>
<evidence type="ECO:0000259" key="2">
    <source>
        <dbReference type="Pfam" id="PF03107"/>
    </source>
</evidence>
<dbReference type="EMBL" id="GGEC01081242">
    <property type="protein sequence ID" value="MBX61726.1"/>
    <property type="molecule type" value="Transcribed_RNA"/>
</dbReference>
<accession>A0A2P2Q413</accession>
<evidence type="ECO:0000256" key="1">
    <source>
        <dbReference type="ARBA" id="ARBA00022737"/>
    </source>
</evidence>
<dbReference type="InterPro" id="IPR004146">
    <property type="entry name" value="DC1"/>
</dbReference>